<name>A0AAD5MIY2_PARTN</name>
<evidence type="ECO:0000313" key="2">
    <source>
        <dbReference type="Proteomes" id="UP001196413"/>
    </source>
</evidence>
<keyword evidence="2" id="KW-1185">Reference proteome</keyword>
<reference evidence="1" key="1">
    <citation type="submission" date="2021-06" db="EMBL/GenBank/DDBJ databases">
        <title>Parelaphostrongylus tenuis whole genome reference sequence.</title>
        <authorList>
            <person name="Garwood T.J."/>
            <person name="Larsen P.A."/>
            <person name="Fountain-Jones N.M."/>
            <person name="Garbe J.R."/>
            <person name="Macchietto M.G."/>
            <person name="Kania S.A."/>
            <person name="Gerhold R.W."/>
            <person name="Richards J.E."/>
            <person name="Wolf T.M."/>
        </authorList>
    </citation>
    <scope>NUCLEOTIDE SEQUENCE</scope>
    <source>
        <strain evidence="1">MNPRO001-30</strain>
        <tissue evidence="1">Meninges</tissue>
    </source>
</reference>
<accession>A0AAD5MIY2</accession>
<gene>
    <name evidence="1" type="ORF">KIN20_003792</name>
</gene>
<dbReference type="EMBL" id="JAHQIW010000513">
    <property type="protein sequence ID" value="KAJ1348484.1"/>
    <property type="molecule type" value="Genomic_DNA"/>
</dbReference>
<sequence length="98" mass="11226">MPEVTTTSTRRVSLERNIAELLDIKPGIRYILELNHLNLLVLTCDIILLTEPQCENTTFPSNPHHIHRKRGSTMAPKLFTVALQRMMESLDWEGTNIS</sequence>
<dbReference type="Proteomes" id="UP001196413">
    <property type="component" value="Unassembled WGS sequence"/>
</dbReference>
<organism evidence="1 2">
    <name type="scientific">Parelaphostrongylus tenuis</name>
    <name type="common">Meningeal worm</name>
    <dbReference type="NCBI Taxonomy" id="148309"/>
    <lineage>
        <taxon>Eukaryota</taxon>
        <taxon>Metazoa</taxon>
        <taxon>Ecdysozoa</taxon>
        <taxon>Nematoda</taxon>
        <taxon>Chromadorea</taxon>
        <taxon>Rhabditida</taxon>
        <taxon>Rhabditina</taxon>
        <taxon>Rhabditomorpha</taxon>
        <taxon>Strongyloidea</taxon>
        <taxon>Metastrongylidae</taxon>
        <taxon>Parelaphostrongylus</taxon>
    </lineage>
</organism>
<protein>
    <submittedName>
        <fullName evidence="1">Uncharacterized protein</fullName>
    </submittedName>
</protein>
<comment type="caution">
    <text evidence="1">The sequence shown here is derived from an EMBL/GenBank/DDBJ whole genome shotgun (WGS) entry which is preliminary data.</text>
</comment>
<dbReference type="AlphaFoldDB" id="A0AAD5MIY2"/>
<proteinExistence type="predicted"/>
<evidence type="ECO:0000313" key="1">
    <source>
        <dbReference type="EMBL" id="KAJ1348484.1"/>
    </source>
</evidence>